<dbReference type="Pfam" id="PF22795">
    <property type="entry name" value="DUF4796_N"/>
    <property type="match status" value="1"/>
</dbReference>
<accession>A0A8D2JEM1</accession>
<keyword evidence="4" id="KW-1185">Reference proteome</keyword>
<dbReference type="Proteomes" id="UP000694545">
    <property type="component" value="Unplaced"/>
</dbReference>
<dbReference type="InterPro" id="IPR032016">
    <property type="entry name" value="MKRN2OS-like"/>
</dbReference>
<dbReference type="InterPro" id="IPR053921">
    <property type="entry name" value="MKRN2OS-like_C"/>
</dbReference>
<evidence type="ECO:0000259" key="1">
    <source>
        <dbReference type="Pfam" id="PF16044"/>
    </source>
</evidence>
<reference evidence="3" key="1">
    <citation type="submission" date="2025-08" db="UniProtKB">
        <authorList>
            <consortium name="Ensembl"/>
        </authorList>
    </citation>
    <scope>IDENTIFICATION</scope>
</reference>
<feature type="domain" description="MKRN2 opposite strand protein-like C-terminal" evidence="1">
    <location>
        <begin position="45"/>
        <end position="73"/>
    </location>
</feature>
<evidence type="ECO:0000313" key="3">
    <source>
        <dbReference type="Ensembl" id="ENSVKKP00000010750.1"/>
    </source>
</evidence>
<feature type="domain" description="MKRN2 opposite strand protein-like N-terminal" evidence="2">
    <location>
        <begin position="8"/>
        <end position="36"/>
    </location>
</feature>
<dbReference type="OMA" id="NAHKSSC"/>
<sequence>MQSLDSEQSLIKITHCRKDIFGSGVPKHCPFCGKSLIYASLEEAPVSIPSPFVNGHKERCSFLLKPTEGTFLRYGS</sequence>
<proteinExistence type="predicted"/>
<evidence type="ECO:0000313" key="4">
    <source>
        <dbReference type="Proteomes" id="UP000694545"/>
    </source>
</evidence>
<dbReference type="PANTHER" id="PTHR33963">
    <property type="entry name" value="MKRN2 OPPOSITE STRAND PROTEIN"/>
    <property type="match status" value="1"/>
</dbReference>
<dbReference type="InterPro" id="IPR053922">
    <property type="entry name" value="MKRN2OS-like_N"/>
</dbReference>
<dbReference type="AlphaFoldDB" id="A0A8D2JEM1"/>
<dbReference type="Ensembl" id="ENSVKKT00000011008.1">
    <property type="protein sequence ID" value="ENSVKKP00000010750.1"/>
    <property type="gene ID" value="ENSVKKG00000007551.1"/>
</dbReference>
<evidence type="ECO:0000259" key="2">
    <source>
        <dbReference type="Pfam" id="PF22795"/>
    </source>
</evidence>
<dbReference type="PANTHER" id="PTHR33963:SF2">
    <property type="entry name" value="MKRN2 OPPOSITE STRAND PROTEIN"/>
    <property type="match status" value="1"/>
</dbReference>
<name>A0A8D2JEM1_VARKO</name>
<dbReference type="Pfam" id="PF16044">
    <property type="entry name" value="DUF4796_C"/>
    <property type="match status" value="1"/>
</dbReference>
<organism evidence="3 4">
    <name type="scientific">Varanus komodoensis</name>
    <name type="common">Komodo dragon</name>
    <dbReference type="NCBI Taxonomy" id="61221"/>
    <lineage>
        <taxon>Eukaryota</taxon>
        <taxon>Metazoa</taxon>
        <taxon>Chordata</taxon>
        <taxon>Craniata</taxon>
        <taxon>Vertebrata</taxon>
        <taxon>Euteleostomi</taxon>
        <taxon>Lepidosauria</taxon>
        <taxon>Squamata</taxon>
        <taxon>Bifurcata</taxon>
        <taxon>Unidentata</taxon>
        <taxon>Episquamata</taxon>
        <taxon>Toxicofera</taxon>
        <taxon>Anguimorpha</taxon>
        <taxon>Paleoanguimorpha</taxon>
        <taxon>Varanoidea</taxon>
        <taxon>Varanidae</taxon>
        <taxon>Varanus</taxon>
    </lineage>
</organism>
<reference evidence="3" key="2">
    <citation type="submission" date="2025-09" db="UniProtKB">
        <authorList>
            <consortium name="Ensembl"/>
        </authorList>
    </citation>
    <scope>IDENTIFICATION</scope>
</reference>
<protein>
    <submittedName>
        <fullName evidence="3">Uncharacterized protein</fullName>
    </submittedName>
</protein>